<dbReference type="KEGG" id="soa:G3M56_007155"/>
<dbReference type="AlphaFoldDB" id="A0A6B3L6J6"/>
<name>A0A6B3L6J6_9BACT</name>
<dbReference type="RefSeq" id="WP_164361540.1">
    <property type="nucleotide sequence ID" value="NZ_CP066776.1"/>
</dbReference>
<proteinExistence type="predicted"/>
<evidence type="ECO:0000256" key="1">
    <source>
        <dbReference type="SAM" id="MobiDB-lite"/>
    </source>
</evidence>
<organism evidence="2 3">
    <name type="scientific">Sulfuriroseicoccus oceanibius</name>
    <dbReference type="NCBI Taxonomy" id="2707525"/>
    <lineage>
        <taxon>Bacteria</taxon>
        <taxon>Pseudomonadati</taxon>
        <taxon>Verrucomicrobiota</taxon>
        <taxon>Verrucomicrobiia</taxon>
        <taxon>Verrucomicrobiales</taxon>
        <taxon>Verrucomicrobiaceae</taxon>
        <taxon>Sulfuriroseicoccus</taxon>
    </lineage>
</organism>
<feature type="compositionally biased region" description="Basic and acidic residues" evidence="1">
    <location>
        <begin position="275"/>
        <end position="285"/>
    </location>
</feature>
<keyword evidence="3" id="KW-1185">Reference proteome</keyword>
<reference evidence="2 3" key="1">
    <citation type="submission" date="2020-12" db="EMBL/GenBank/DDBJ databases">
        <title>Sulforoseuscoccus oceanibium gen. nov., sp. nov., a representative of the phylum Verrucomicrobia with special cytoplasmic membrane, and proposal of Sulforoseuscoccusaceae fam. nov.</title>
        <authorList>
            <person name="Xi F."/>
        </authorList>
    </citation>
    <scope>NUCLEOTIDE SEQUENCE [LARGE SCALE GENOMIC DNA]</scope>
    <source>
        <strain evidence="2 3">T37</strain>
    </source>
</reference>
<accession>A0A6B3L6J6</accession>
<protein>
    <submittedName>
        <fullName evidence="2">Uncharacterized protein</fullName>
    </submittedName>
</protein>
<evidence type="ECO:0000313" key="2">
    <source>
        <dbReference type="EMBL" id="QQL43683.1"/>
    </source>
</evidence>
<gene>
    <name evidence="2" type="ORF">G3M56_007155</name>
</gene>
<feature type="region of interest" description="Disordered" evidence="1">
    <location>
        <begin position="240"/>
        <end position="285"/>
    </location>
</feature>
<dbReference type="Proteomes" id="UP000475117">
    <property type="component" value="Chromosome"/>
</dbReference>
<evidence type="ECO:0000313" key="3">
    <source>
        <dbReference type="Proteomes" id="UP000475117"/>
    </source>
</evidence>
<feature type="compositionally biased region" description="Basic and acidic residues" evidence="1">
    <location>
        <begin position="246"/>
        <end position="266"/>
    </location>
</feature>
<sequence length="285" mass="32400">MKSRVGLIALCCAIGLLRGEGTNEPTEQTAPPPYSEKLQELRTELDQVLGPPETDAQGRHYFPQGKNARHLPGAAPRHAQILAFLEEPSIQSELPDGVETIIRLSVMNGLEFQHDWVVIRLEISGDKVTGRTATFKLDQTNPTTLATDDRDLEFTSKQTDTLEKLLRVEKFWSPLPEEYIWRHTTSFGSPSIWVFEMRSRTGYQIISVENSNLGKTHHPENRDWSAYETAANLMRSLIDPPMIGDSRIDKPVFSKRRQPIEGEPKRAHQPSSFDPFRDRQEDTPE</sequence>
<dbReference type="EMBL" id="CP066776">
    <property type="protein sequence ID" value="QQL43683.1"/>
    <property type="molecule type" value="Genomic_DNA"/>
</dbReference>
<feature type="region of interest" description="Disordered" evidence="1">
    <location>
        <begin position="51"/>
        <end position="72"/>
    </location>
</feature>